<evidence type="ECO:0000256" key="2">
    <source>
        <dbReference type="ARBA" id="ARBA00026247"/>
    </source>
</evidence>
<gene>
    <name evidence="5" type="ORF">TRICI_000611</name>
</gene>
<comment type="caution">
    <text evidence="5">The sequence shown here is derived from an EMBL/GenBank/DDBJ whole genome shotgun (WGS) entry which is preliminary data.</text>
</comment>
<accession>A0A642VBF8</accession>
<evidence type="ECO:0000256" key="1">
    <source>
        <dbReference type="ARBA" id="ARBA00022490"/>
    </source>
</evidence>
<name>A0A642VBF8_9ASCO</name>
<dbReference type="SUPFAM" id="SSF54427">
    <property type="entry name" value="NTF2-like"/>
    <property type="match status" value="1"/>
</dbReference>
<proteinExistence type="predicted"/>
<keyword evidence="6" id="KW-1185">Reference proteome</keyword>
<sequence length="87" mass="9672">MLTFQSSQVQGAKAIIEKLTSLPFQKVKHEIATLDAQPASPNGDVICMVTGQLLVDEEANPLKFSQCFHLMPEGQQYFVFNDIFALN</sequence>
<feature type="domain" description="NTF2" evidence="4">
    <location>
        <begin position="1"/>
        <end position="86"/>
    </location>
</feature>
<dbReference type="GO" id="GO:0005737">
    <property type="term" value="C:cytoplasm"/>
    <property type="evidence" value="ECO:0007669"/>
    <property type="project" value="UniProtKB-SubCell"/>
</dbReference>
<dbReference type="CDD" id="cd00780">
    <property type="entry name" value="NTF2"/>
    <property type="match status" value="1"/>
</dbReference>
<evidence type="ECO:0000259" key="4">
    <source>
        <dbReference type="PROSITE" id="PS50177"/>
    </source>
</evidence>
<dbReference type="FunFam" id="3.10.450.50:FF:000005">
    <property type="entry name" value="Nuclear transport factor 2"/>
    <property type="match status" value="1"/>
</dbReference>
<dbReference type="Pfam" id="PF02136">
    <property type="entry name" value="NTF2"/>
    <property type="match status" value="1"/>
</dbReference>
<evidence type="ECO:0000256" key="3">
    <source>
        <dbReference type="RuleBase" id="RU369002"/>
    </source>
</evidence>
<dbReference type="GO" id="GO:0006606">
    <property type="term" value="P:protein import into nucleus"/>
    <property type="evidence" value="ECO:0007669"/>
    <property type="project" value="UniProtKB-ARBA"/>
</dbReference>
<keyword evidence="3" id="KW-0539">Nucleus</keyword>
<keyword evidence="1 3" id="KW-0963">Cytoplasm</keyword>
<dbReference type="VEuPathDB" id="FungiDB:TRICI_000611"/>
<protein>
    <recommendedName>
        <fullName evidence="2">Nuclear transport factor 2</fullName>
    </recommendedName>
</protein>
<comment type="subcellular location">
    <subcellularLocation>
        <location evidence="3">Cytoplasm</location>
    </subcellularLocation>
    <subcellularLocation>
        <location evidence="3">Nucleus</location>
    </subcellularLocation>
</comment>
<keyword evidence="3" id="KW-0653">Protein transport</keyword>
<dbReference type="InterPro" id="IPR045875">
    <property type="entry name" value="NTF2"/>
</dbReference>
<dbReference type="InterPro" id="IPR032710">
    <property type="entry name" value="NTF2-like_dom_sf"/>
</dbReference>
<dbReference type="InterPro" id="IPR018222">
    <property type="entry name" value="Nuclear_transport_factor_2_euk"/>
</dbReference>
<dbReference type="PROSITE" id="PS50177">
    <property type="entry name" value="NTF2_DOMAIN"/>
    <property type="match status" value="1"/>
</dbReference>
<dbReference type="AlphaFoldDB" id="A0A642VBF8"/>
<dbReference type="OrthoDB" id="6507044at2759"/>
<dbReference type="GO" id="GO:0005635">
    <property type="term" value="C:nuclear envelope"/>
    <property type="evidence" value="ECO:0007669"/>
    <property type="project" value="UniProtKB-ARBA"/>
</dbReference>
<organism evidence="5 6">
    <name type="scientific">Trichomonascus ciferrii</name>
    <dbReference type="NCBI Taxonomy" id="44093"/>
    <lineage>
        <taxon>Eukaryota</taxon>
        <taxon>Fungi</taxon>
        <taxon>Dikarya</taxon>
        <taxon>Ascomycota</taxon>
        <taxon>Saccharomycotina</taxon>
        <taxon>Dipodascomycetes</taxon>
        <taxon>Dipodascales</taxon>
        <taxon>Trichomonascaceae</taxon>
        <taxon>Trichomonascus</taxon>
        <taxon>Trichomonascus ciferrii complex</taxon>
    </lineage>
</organism>
<dbReference type="EMBL" id="SWFS01000053">
    <property type="protein sequence ID" value="KAA8917218.1"/>
    <property type="molecule type" value="Genomic_DNA"/>
</dbReference>
<dbReference type="Gene3D" id="3.10.450.50">
    <property type="match status" value="1"/>
</dbReference>
<reference evidence="5" key="1">
    <citation type="journal article" date="2019" name="G3 (Bethesda)">
        <title>Genome Assemblies of Two Rare Opportunistic Yeast Pathogens: Diutina rugosa (syn. Candida rugosa) and Trichomonascus ciferrii (syn. Candida ciferrii).</title>
        <authorList>
            <person name="Mixao V."/>
            <person name="Saus E."/>
            <person name="Hansen A.P."/>
            <person name="Lass-Florl C."/>
            <person name="Gabaldon T."/>
        </authorList>
    </citation>
    <scope>NUCLEOTIDE SEQUENCE</scope>
    <source>
        <strain evidence="5">CBS 4856</strain>
    </source>
</reference>
<evidence type="ECO:0000313" key="5">
    <source>
        <dbReference type="EMBL" id="KAA8917218.1"/>
    </source>
</evidence>
<dbReference type="GO" id="GO:0051028">
    <property type="term" value="P:mRNA transport"/>
    <property type="evidence" value="ECO:0007669"/>
    <property type="project" value="UniProtKB-UniRule"/>
</dbReference>
<evidence type="ECO:0000313" key="6">
    <source>
        <dbReference type="Proteomes" id="UP000761534"/>
    </source>
</evidence>
<comment type="function">
    <text evidence="3">Has a role in nuclear-cytoplasmic transport of proteins and mRNAs.</text>
</comment>
<dbReference type="PANTHER" id="PTHR12612">
    <property type="entry name" value="NUCLEAR TRANSPORT FACTOR 2"/>
    <property type="match status" value="1"/>
</dbReference>
<dbReference type="InterPro" id="IPR002075">
    <property type="entry name" value="NTF2_dom"/>
</dbReference>
<dbReference type="Proteomes" id="UP000761534">
    <property type="component" value="Unassembled WGS sequence"/>
</dbReference>
<keyword evidence="3" id="KW-0813">Transport</keyword>